<protein>
    <submittedName>
        <fullName evidence="2">Uncharacterized protein</fullName>
    </submittedName>
</protein>
<reference evidence="2" key="1">
    <citation type="submission" date="2014-06" db="EMBL/GenBank/DDBJ databases">
        <authorList>
            <person name="Ju J."/>
            <person name="Zhang J."/>
        </authorList>
    </citation>
    <scope>NUCLEOTIDE SEQUENCE</scope>
    <source>
        <strain evidence="2">SscI8</strain>
    </source>
</reference>
<evidence type="ECO:0000256" key="1">
    <source>
        <dbReference type="SAM" id="SignalP"/>
    </source>
</evidence>
<organism evidence="2">
    <name type="scientific">Sporisorium scitamineum</name>
    <dbReference type="NCBI Taxonomy" id="49012"/>
    <lineage>
        <taxon>Eukaryota</taxon>
        <taxon>Fungi</taxon>
        <taxon>Dikarya</taxon>
        <taxon>Basidiomycota</taxon>
        <taxon>Ustilaginomycotina</taxon>
        <taxon>Ustilaginomycetes</taxon>
        <taxon>Ustilaginales</taxon>
        <taxon>Ustilaginaceae</taxon>
        <taxon>Sporisorium</taxon>
    </lineage>
</organism>
<dbReference type="EMBL" id="LK056694">
    <property type="protein sequence ID" value="CDU26415.1"/>
    <property type="molecule type" value="Genomic_DNA"/>
</dbReference>
<dbReference type="AlphaFoldDB" id="A0A140KNP0"/>
<name>A0A140KNP0_9BASI</name>
<accession>A0A140KNP0</accession>
<sequence>MRRPTTFLSWAFGLLVILLAVTMVEAATQRVGDECNYKKNCQSHADGVGPDWAKGEITCAVPQANAPETCGSGNKKDRNRFYGTCKAVGTLEATEYGCACGVHGGDCPETSPFSRIFWPADWMDKYWQAVGH</sequence>
<feature type="signal peptide" evidence="1">
    <location>
        <begin position="1"/>
        <end position="26"/>
    </location>
</feature>
<proteinExistence type="predicted"/>
<dbReference type="OrthoDB" id="2544298at2759"/>
<evidence type="ECO:0000313" key="2">
    <source>
        <dbReference type="EMBL" id="CDU26415.1"/>
    </source>
</evidence>
<feature type="chain" id="PRO_5007303094" evidence="1">
    <location>
        <begin position="27"/>
        <end position="132"/>
    </location>
</feature>
<keyword evidence="1" id="KW-0732">Signal</keyword>
<gene>
    <name evidence="2" type="ORF">SPSC_06609</name>
</gene>